<feature type="domain" description="DUF7041" evidence="1">
    <location>
        <begin position="8"/>
        <end position="80"/>
    </location>
</feature>
<reference evidence="2 3" key="2">
    <citation type="submission" date="2018-11" db="EMBL/GenBank/DDBJ databases">
        <authorList>
            <consortium name="Pathogen Informatics"/>
        </authorList>
    </citation>
    <scope>NUCLEOTIDE SEQUENCE [LARGE SCALE GENOMIC DNA]</scope>
</reference>
<organism evidence="4">
    <name type="scientific">Taenia asiatica</name>
    <name type="common">Asian tapeworm</name>
    <dbReference type="NCBI Taxonomy" id="60517"/>
    <lineage>
        <taxon>Eukaryota</taxon>
        <taxon>Metazoa</taxon>
        <taxon>Spiralia</taxon>
        <taxon>Lophotrochozoa</taxon>
        <taxon>Platyhelminthes</taxon>
        <taxon>Cestoda</taxon>
        <taxon>Eucestoda</taxon>
        <taxon>Cyclophyllidea</taxon>
        <taxon>Taeniidae</taxon>
        <taxon>Taenia</taxon>
    </lineage>
</organism>
<dbReference type="InterPro" id="IPR055469">
    <property type="entry name" value="DUF7041"/>
</dbReference>
<dbReference type="EMBL" id="UYRS01018379">
    <property type="protein sequence ID" value="VDK34204.1"/>
    <property type="molecule type" value="Genomic_DNA"/>
</dbReference>
<reference evidence="4" key="1">
    <citation type="submission" date="2017-02" db="UniProtKB">
        <authorList>
            <consortium name="WormBaseParasite"/>
        </authorList>
    </citation>
    <scope>IDENTIFICATION</scope>
</reference>
<dbReference type="AlphaFoldDB" id="A0A0R3W4F8"/>
<protein>
    <recommendedName>
        <fullName evidence="1">DUF7041 domain-containing protein</fullName>
    </recommendedName>
</protein>
<dbReference type="WBParaSite" id="TASK_0000490701-mRNA-1">
    <property type="protein sequence ID" value="TASK_0000490701-mRNA-1"/>
    <property type="gene ID" value="TASK_0000490701"/>
</dbReference>
<evidence type="ECO:0000313" key="3">
    <source>
        <dbReference type="Proteomes" id="UP000282613"/>
    </source>
</evidence>
<evidence type="ECO:0000313" key="2">
    <source>
        <dbReference type="EMBL" id="VDK34204.1"/>
    </source>
</evidence>
<accession>A0A0R3W4F8</accession>
<gene>
    <name evidence="2" type="ORF">TASK_LOCUS4908</name>
</gene>
<sequence length="116" mass="13375">MQEGGVVLPQFWTNDVPGWFRQAEAQFRLGGVQSEIERFNIVWSRLPPDVSRLCYQLYLKRESEAAPYEALKAEVLRVTNVVEEGEKVEDGGRPSIRREERSSSLLRTGLQKAFYQ</sequence>
<dbReference type="OrthoDB" id="6260718at2759"/>
<proteinExistence type="predicted"/>
<evidence type="ECO:0000313" key="4">
    <source>
        <dbReference type="WBParaSite" id="TASK_0000490701-mRNA-1"/>
    </source>
</evidence>
<name>A0A0R3W4F8_TAEAS</name>
<keyword evidence="3" id="KW-1185">Reference proteome</keyword>
<dbReference type="Proteomes" id="UP000282613">
    <property type="component" value="Unassembled WGS sequence"/>
</dbReference>
<evidence type="ECO:0000259" key="1">
    <source>
        <dbReference type="Pfam" id="PF23055"/>
    </source>
</evidence>
<dbReference type="Pfam" id="PF23055">
    <property type="entry name" value="DUF7041"/>
    <property type="match status" value="1"/>
</dbReference>